<evidence type="ECO:0000313" key="1">
    <source>
        <dbReference type="EMBL" id="SDJ98417.1"/>
    </source>
</evidence>
<accession>A0A1G8Y705</accession>
<evidence type="ECO:0000313" key="2">
    <source>
        <dbReference type="Proteomes" id="UP000199213"/>
    </source>
</evidence>
<reference evidence="2" key="1">
    <citation type="submission" date="2016-10" db="EMBL/GenBank/DDBJ databases">
        <authorList>
            <person name="Varghese N."/>
            <person name="Submissions S."/>
        </authorList>
    </citation>
    <scope>NUCLEOTIDE SEQUENCE [LARGE SCALE GENOMIC DNA]</scope>
    <source>
        <strain evidence="2">DSM 45460</strain>
    </source>
</reference>
<gene>
    <name evidence="1" type="ORF">SAMN04487820_103281</name>
</gene>
<dbReference type="Gene3D" id="3.40.140.10">
    <property type="entry name" value="Cytidine Deaminase, domain 2"/>
    <property type="match status" value="1"/>
</dbReference>
<proteinExistence type="predicted"/>
<sequence>MLLAEGTILTSAAPTGFNPSAEVRHETGASCGALKQHKTVLASVCLRCETHSRSVVLSPCGVCLEGLAGHGSGGLVVFPQPTSRPRCPG</sequence>
<organism evidence="1 2">
    <name type="scientific">Actinopolyspora mzabensis</name>
    <dbReference type="NCBI Taxonomy" id="995066"/>
    <lineage>
        <taxon>Bacteria</taxon>
        <taxon>Bacillati</taxon>
        <taxon>Actinomycetota</taxon>
        <taxon>Actinomycetes</taxon>
        <taxon>Actinopolysporales</taxon>
        <taxon>Actinopolysporaceae</taxon>
        <taxon>Actinopolyspora</taxon>
    </lineage>
</organism>
<dbReference type="SUPFAM" id="SSF53927">
    <property type="entry name" value="Cytidine deaminase-like"/>
    <property type="match status" value="1"/>
</dbReference>
<name>A0A1G8Y705_ACTMZ</name>
<dbReference type="EMBL" id="FNFM01000003">
    <property type="protein sequence ID" value="SDJ98417.1"/>
    <property type="molecule type" value="Genomic_DNA"/>
</dbReference>
<dbReference type="GO" id="GO:0003824">
    <property type="term" value="F:catalytic activity"/>
    <property type="evidence" value="ECO:0007669"/>
    <property type="project" value="InterPro"/>
</dbReference>
<keyword evidence="2" id="KW-1185">Reference proteome</keyword>
<dbReference type="Proteomes" id="UP000199213">
    <property type="component" value="Unassembled WGS sequence"/>
</dbReference>
<dbReference type="InterPro" id="IPR016193">
    <property type="entry name" value="Cytidine_deaminase-like"/>
</dbReference>
<dbReference type="AlphaFoldDB" id="A0A1G8Y705"/>
<protein>
    <submittedName>
        <fullName evidence="1">Cytidine deaminase</fullName>
    </submittedName>
</protein>